<sequence length="914" mass="102926">MSLSKGTTNIAWNVFQVVRRSTKNSSAISSQLNARRSQARYHSEVKTTTNPEESATSETPAQEVREGWLFVDSVFPVRIGSWDVRYYIGIFREETLLGRLGSLFEDVQKHGFHVVSLEPQKKDGGVFVKFKYNADDSDAALNEILSDLRVTVEKHGGVPSWLGLPRGNVWLVKGQPWREDLMRYPSPLVKIAFDGPDVDEESLYSLLRPYGRIRDFIPPSPAPAGTLRSTIVTYRNLRAAVRARNTIHGLILPSSPSATTKTRLKTSYQQPIQAHAVRDYVTSHPRIFLPILFFLLGTLTYTIFDPIRALMVEGKMNNWFDFRQFRIYKWLRDNTVQRFSFSQGAEGETPSPKDGAWKERLDAQDTLERYLSDMPNTVAFIHGPQGSGKTRMLTIVLQETGRKALVIDVAELSKATTETALVTGLARQTGYWPVFSFMNSMNNLIDLASVGLIGQKTGLSSSLSDQLKQILEVVGTGLRHVNATYKEVQEKQRKREHLEQLRKEHEAQVRERIREGIWHDGRLDVVAGVGVMSELGIGDEWFSENDADFIPRDAITLSTEKNVDEAKRKQRNTEDLQAIESMPIVIIKNFETKGRGTKRDELLDVLAQWAASLAENQVAHVVVVSANRENAKRLARALPSKPLTIIALSDADNASALSFVKQKLHDVGIDIELIEEQVHCIEKLGGRASDLESLIHKVRSGQSVEEAVEDIVTRGVSELRKNAFGDDLEDAKNLPWAREQAWTIMKQLADKSELPYHDLLLDFPFKGDETALRNMEQAELISIATRNGRPSTIRPGKPVYRYVFKKLVHGKDSCDSPLEATPLMSPTDPIFQATQDIAFNTKLIAASETIIRTCEQELLTLREIDAGTSTWWGPSFAVKQRREHLLKNMHTAENKIEVLEKQNINLKKILAKAT</sequence>
<dbReference type="Proteomes" id="UP001497453">
    <property type="component" value="Chromosome 3"/>
</dbReference>
<evidence type="ECO:0000313" key="15">
    <source>
        <dbReference type="Proteomes" id="UP001497453"/>
    </source>
</evidence>
<reference evidence="15" key="1">
    <citation type="submission" date="2024-04" db="EMBL/GenBank/DDBJ databases">
        <authorList>
            <person name="Shaw F."/>
            <person name="Minotto A."/>
        </authorList>
    </citation>
    <scope>NUCLEOTIDE SEQUENCE [LARGE SCALE GENOMIC DNA]</scope>
</reference>
<feature type="coiled-coil region" evidence="11">
    <location>
        <begin position="481"/>
        <end position="515"/>
    </location>
</feature>
<evidence type="ECO:0000256" key="7">
    <source>
        <dbReference type="ARBA" id="ARBA00023128"/>
    </source>
</evidence>
<evidence type="ECO:0000256" key="3">
    <source>
        <dbReference type="ARBA" id="ARBA00020222"/>
    </source>
</evidence>
<comment type="function">
    <text evidence="9 10">Plays a role in maintaining the mitochondrial genome and in controlling the mtDNA escape. Involved in the regulation of mtDNA nucleotide structure and number. May have a dispensable role in early maturation of pre-rRNA.</text>
</comment>
<evidence type="ECO:0000256" key="5">
    <source>
        <dbReference type="ARBA" id="ARBA00022792"/>
    </source>
</evidence>
<dbReference type="InterPro" id="IPR027417">
    <property type="entry name" value="P-loop_NTPase"/>
</dbReference>
<evidence type="ECO:0000256" key="8">
    <source>
        <dbReference type="ARBA" id="ARBA00023136"/>
    </source>
</evidence>
<feature type="domain" description="Mitochondrial escape protein 2 C-terminal" evidence="13">
    <location>
        <begin position="360"/>
        <end position="863"/>
    </location>
</feature>
<keyword evidence="10" id="KW-0507">mRNA processing</keyword>
<evidence type="ECO:0000256" key="12">
    <source>
        <dbReference type="SAM" id="MobiDB-lite"/>
    </source>
</evidence>
<gene>
    <name evidence="14" type="ORF">GFSPODELE1_LOCUS4823</name>
</gene>
<dbReference type="Pfam" id="PF10443">
    <property type="entry name" value="RNA12"/>
    <property type="match status" value="1"/>
</dbReference>
<feature type="compositionally biased region" description="Polar residues" evidence="12">
    <location>
        <begin position="46"/>
        <end position="60"/>
    </location>
</feature>
<keyword evidence="15" id="KW-1185">Reference proteome</keyword>
<dbReference type="EMBL" id="OZ037946">
    <property type="protein sequence ID" value="CAL1704049.1"/>
    <property type="molecule type" value="Genomic_DNA"/>
</dbReference>
<organism evidence="14 15">
    <name type="scientific">Somion occarium</name>
    <dbReference type="NCBI Taxonomy" id="3059160"/>
    <lineage>
        <taxon>Eukaryota</taxon>
        <taxon>Fungi</taxon>
        <taxon>Dikarya</taxon>
        <taxon>Basidiomycota</taxon>
        <taxon>Agaricomycotina</taxon>
        <taxon>Agaricomycetes</taxon>
        <taxon>Polyporales</taxon>
        <taxon>Cerrenaceae</taxon>
        <taxon>Somion</taxon>
    </lineage>
</organism>
<comment type="subcellular location">
    <subcellularLocation>
        <location evidence="1 10">Mitochondrion inner membrane</location>
        <topology evidence="1 10">Single-pass membrane protein</topology>
    </subcellularLocation>
</comment>
<evidence type="ECO:0000256" key="10">
    <source>
        <dbReference type="RuleBase" id="RU367108"/>
    </source>
</evidence>
<keyword evidence="5 10" id="KW-0999">Mitochondrion inner membrane</keyword>
<dbReference type="PANTHER" id="PTHR32198:SF2">
    <property type="entry name" value="MITOCHONDRIAL ESCAPE PROTEIN 2"/>
    <property type="match status" value="1"/>
</dbReference>
<keyword evidence="7 10" id="KW-0496">Mitochondrion</keyword>
<dbReference type="SUPFAM" id="SSF52540">
    <property type="entry name" value="P-loop containing nucleoside triphosphate hydrolases"/>
    <property type="match status" value="2"/>
</dbReference>
<evidence type="ECO:0000256" key="9">
    <source>
        <dbReference type="ARBA" id="ARBA00025276"/>
    </source>
</evidence>
<evidence type="ECO:0000313" key="14">
    <source>
        <dbReference type="EMBL" id="CAL1704049.1"/>
    </source>
</evidence>
<keyword evidence="8" id="KW-0472">Membrane</keyword>
<evidence type="ECO:0000256" key="11">
    <source>
        <dbReference type="SAM" id="Coils"/>
    </source>
</evidence>
<keyword evidence="6" id="KW-1133">Transmembrane helix</keyword>
<dbReference type="PANTHER" id="PTHR32198">
    <property type="entry name" value="MITOCHONDRIAL ESCAPE PROTEIN 2"/>
    <property type="match status" value="1"/>
</dbReference>
<dbReference type="InterPro" id="IPR018850">
    <property type="entry name" value="Mt_escape_2_C"/>
</dbReference>
<dbReference type="InterPro" id="IPR039627">
    <property type="entry name" value="Yme2_C"/>
</dbReference>
<proteinExistence type="inferred from homology"/>
<evidence type="ECO:0000256" key="4">
    <source>
        <dbReference type="ARBA" id="ARBA00022692"/>
    </source>
</evidence>
<comment type="similarity">
    <text evidence="2 10">Belongs to the YME2 family.</text>
</comment>
<feature type="coiled-coil region" evidence="11">
    <location>
        <begin position="882"/>
        <end position="909"/>
    </location>
</feature>
<name>A0ABP1DBI8_9APHY</name>
<keyword evidence="11" id="KW-0175">Coiled coil</keyword>
<accession>A0ABP1DBI8</accession>
<dbReference type="Gene3D" id="3.40.50.300">
    <property type="entry name" value="P-loop containing nucleotide triphosphate hydrolases"/>
    <property type="match status" value="1"/>
</dbReference>
<keyword evidence="10" id="KW-0694">RNA-binding</keyword>
<evidence type="ECO:0000259" key="13">
    <source>
        <dbReference type="Pfam" id="PF10443"/>
    </source>
</evidence>
<protein>
    <recommendedName>
        <fullName evidence="3 10">Mitochondrial escape protein 2</fullName>
    </recommendedName>
</protein>
<evidence type="ECO:0000256" key="2">
    <source>
        <dbReference type="ARBA" id="ARBA00010320"/>
    </source>
</evidence>
<keyword evidence="4" id="KW-0812">Transmembrane</keyword>
<evidence type="ECO:0000256" key="1">
    <source>
        <dbReference type="ARBA" id="ARBA00004434"/>
    </source>
</evidence>
<evidence type="ECO:0000256" key="6">
    <source>
        <dbReference type="ARBA" id="ARBA00022989"/>
    </source>
</evidence>
<feature type="region of interest" description="Disordered" evidence="12">
    <location>
        <begin position="28"/>
        <end position="61"/>
    </location>
</feature>